<proteinExistence type="predicted"/>
<sequence>MPFINRMEELMPLFKYSYCKVCDWWLGDKCRDELYHFPIFRNGCLSRKHDCKYKK</sequence>
<dbReference type="AlphaFoldDB" id="X0TTK6"/>
<accession>X0TTK6</accession>
<dbReference type="EMBL" id="BARS01010171">
    <property type="protein sequence ID" value="GAF90531.1"/>
    <property type="molecule type" value="Genomic_DNA"/>
</dbReference>
<protein>
    <submittedName>
        <fullName evidence="1">Uncharacterized protein</fullName>
    </submittedName>
</protein>
<feature type="non-terminal residue" evidence="1">
    <location>
        <position position="55"/>
    </location>
</feature>
<name>X0TTK6_9ZZZZ</name>
<organism evidence="1">
    <name type="scientific">marine sediment metagenome</name>
    <dbReference type="NCBI Taxonomy" id="412755"/>
    <lineage>
        <taxon>unclassified sequences</taxon>
        <taxon>metagenomes</taxon>
        <taxon>ecological metagenomes</taxon>
    </lineage>
</organism>
<gene>
    <name evidence="1" type="ORF">S01H1_18924</name>
</gene>
<reference evidence="1" key="1">
    <citation type="journal article" date="2014" name="Front. Microbiol.">
        <title>High frequency of phylogenetically diverse reductive dehalogenase-homologous genes in deep subseafloor sedimentary metagenomes.</title>
        <authorList>
            <person name="Kawai M."/>
            <person name="Futagami T."/>
            <person name="Toyoda A."/>
            <person name="Takaki Y."/>
            <person name="Nishi S."/>
            <person name="Hori S."/>
            <person name="Arai W."/>
            <person name="Tsubouchi T."/>
            <person name="Morono Y."/>
            <person name="Uchiyama I."/>
            <person name="Ito T."/>
            <person name="Fujiyama A."/>
            <person name="Inagaki F."/>
            <person name="Takami H."/>
        </authorList>
    </citation>
    <scope>NUCLEOTIDE SEQUENCE</scope>
    <source>
        <strain evidence="1">Expedition CK06-06</strain>
    </source>
</reference>
<comment type="caution">
    <text evidence="1">The sequence shown here is derived from an EMBL/GenBank/DDBJ whole genome shotgun (WGS) entry which is preliminary data.</text>
</comment>
<evidence type="ECO:0000313" key="1">
    <source>
        <dbReference type="EMBL" id="GAF90531.1"/>
    </source>
</evidence>